<dbReference type="InterPro" id="IPR037138">
    <property type="entry name" value="His_deacetylse_dom_sf"/>
</dbReference>
<dbReference type="EMBL" id="GL377576">
    <property type="protein sequence ID" value="EFJ29828.1"/>
    <property type="molecule type" value="Genomic_DNA"/>
</dbReference>
<keyword evidence="3" id="KW-0479">Metal-binding</keyword>
<evidence type="ECO:0000313" key="8">
    <source>
        <dbReference type="Proteomes" id="UP000001514"/>
    </source>
</evidence>
<dbReference type="GO" id="GO:0004407">
    <property type="term" value="F:histone deacetylase activity"/>
    <property type="evidence" value="ECO:0000318"/>
    <property type="project" value="GO_Central"/>
</dbReference>
<dbReference type="AlphaFoldDB" id="D8RCC6"/>
<dbReference type="Pfam" id="PF00850">
    <property type="entry name" value="Hist_deacetyl"/>
    <property type="match status" value="1"/>
</dbReference>
<dbReference type="PRINTS" id="PR01270">
    <property type="entry name" value="HDASUPER"/>
</dbReference>
<comment type="similarity">
    <text evidence="2">Belongs to the histone deacetylase family.</text>
</comment>
<evidence type="ECO:0000256" key="3">
    <source>
        <dbReference type="ARBA" id="ARBA00022723"/>
    </source>
</evidence>
<reference evidence="7 8" key="1">
    <citation type="journal article" date="2011" name="Science">
        <title>The Selaginella genome identifies genetic changes associated with the evolution of vascular plants.</title>
        <authorList>
            <person name="Banks J.A."/>
            <person name="Nishiyama T."/>
            <person name="Hasebe M."/>
            <person name="Bowman J.L."/>
            <person name="Gribskov M."/>
            <person name="dePamphilis C."/>
            <person name="Albert V.A."/>
            <person name="Aono N."/>
            <person name="Aoyama T."/>
            <person name="Ambrose B.A."/>
            <person name="Ashton N.W."/>
            <person name="Axtell M.J."/>
            <person name="Barker E."/>
            <person name="Barker M.S."/>
            <person name="Bennetzen J.L."/>
            <person name="Bonawitz N.D."/>
            <person name="Chapple C."/>
            <person name="Cheng C."/>
            <person name="Correa L.G."/>
            <person name="Dacre M."/>
            <person name="DeBarry J."/>
            <person name="Dreyer I."/>
            <person name="Elias M."/>
            <person name="Engstrom E.M."/>
            <person name="Estelle M."/>
            <person name="Feng L."/>
            <person name="Finet C."/>
            <person name="Floyd S.K."/>
            <person name="Frommer W.B."/>
            <person name="Fujita T."/>
            <person name="Gramzow L."/>
            <person name="Gutensohn M."/>
            <person name="Harholt J."/>
            <person name="Hattori M."/>
            <person name="Heyl A."/>
            <person name="Hirai T."/>
            <person name="Hiwatashi Y."/>
            <person name="Ishikawa M."/>
            <person name="Iwata M."/>
            <person name="Karol K.G."/>
            <person name="Koehler B."/>
            <person name="Kolukisaoglu U."/>
            <person name="Kubo M."/>
            <person name="Kurata T."/>
            <person name="Lalonde S."/>
            <person name="Li K."/>
            <person name="Li Y."/>
            <person name="Litt A."/>
            <person name="Lyons E."/>
            <person name="Manning G."/>
            <person name="Maruyama T."/>
            <person name="Michael T.P."/>
            <person name="Mikami K."/>
            <person name="Miyazaki S."/>
            <person name="Morinaga S."/>
            <person name="Murata T."/>
            <person name="Mueller-Roeber B."/>
            <person name="Nelson D.R."/>
            <person name="Obara M."/>
            <person name="Oguri Y."/>
            <person name="Olmstead R.G."/>
            <person name="Onodera N."/>
            <person name="Petersen B.L."/>
            <person name="Pils B."/>
            <person name="Prigge M."/>
            <person name="Rensing S.A."/>
            <person name="Riano-Pachon D.M."/>
            <person name="Roberts A.W."/>
            <person name="Sato Y."/>
            <person name="Scheller H.V."/>
            <person name="Schulz B."/>
            <person name="Schulz C."/>
            <person name="Shakirov E.V."/>
            <person name="Shibagaki N."/>
            <person name="Shinohara N."/>
            <person name="Shippen D.E."/>
            <person name="Soerensen I."/>
            <person name="Sotooka R."/>
            <person name="Sugimoto N."/>
            <person name="Sugita M."/>
            <person name="Sumikawa N."/>
            <person name="Tanurdzic M."/>
            <person name="Theissen G."/>
            <person name="Ulvskov P."/>
            <person name="Wakazuki S."/>
            <person name="Weng J.K."/>
            <person name="Willats W.W."/>
            <person name="Wipf D."/>
            <person name="Wolf P.G."/>
            <person name="Yang L."/>
            <person name="Zimmer A.D."/>
            <person name="Zhu Q."/>
            <person name="Mitros T."/>
            <person name="Hellsten U."/>
            <person name="Loque D."/>
            <person name="Otillar R."/>
            <person name="Salamov A."/>
            <person name="Schmutz J."/>
            <person name="Shapiro H."/>
            <person name="Lindquist E."/>
            <person name="Lucas S."/>
            <person name="Rokhsar D."/>
            <person name="Grigoriev I.V."/>
        </authorList>
    </citation>
    <scope>NUCLEOTIDE SEQUENCE [LARGE SCALE GENOMIC DNA]</scope>
</reference>
<feature type="domain" description="Histone deacetylase" evidence="6">
    <location>
        <begin position="38"/>
        <end position="332"/>
    </location>
</feature>
<sequence length="371" mass="40422">MAAIHVFWHDGMLKHEPLRGIFDSLSCAGGLLAVLDQHPENATRVLNIKSILEKGPISPRIVWHQGRMATIQELHLFHDPDYIQKLIDADKAGGTTIFAPGTCFNPGSWEAALLAAGSTLDAVKHVLEGKSKLAYALVRPPGHHAQPSRADGYCFLNNAGLAVQFALSSSSVKRVAVLDIDVHYGNGTAAGFYSRDDVLTISLHMDHGPWDESHSAEFGQPEEAGTGKGVGYNVNIPLPNGTGDRGYQHAMEKLVVPRLESFEPELIVVTMGQDSSAFDPNGRQCLTMKGYRVLGRMIREQAEKHSSGRMVLVQEGGYQPCYTAFCVHATLEGVAGVDEALLDDPIAYYPEDETYAILKVAELEKRLHQLG</sequence>
<accession>D8RCC6</accession>
<evidence type="ECO:0000256" key="5">
    <source>
        <dbReference type="ARBA" id="ARBA00022833"/>
    </source>
</evidence>
<dbReference type="Gene3D" id="3.40.800.20">
    <property type="entry name" value="Histone deacetylase domain"/>
    <property type="match status" value="1"/>
</dbReference>
<dbReference type="SUPFAM" id="SSF52768">
    <property type="entry name" value="Arginase/deacetylase"/>
    <property type="match status" value="1"/>
</dbReference>
<dbReference type="Proteomes" id="UP000001514">
    <property type="component" value="Unassembled WGS sequence"/>
</dbReference>
<dbReference type="HOGENOM" id="CLU_007727_8_2_1"/>
<dbReference type="PANTHER" id="PTHR10625">
    <property type="entry name" value="HISTONE DEACETYLASE HDAC1-RELATED"/>
    <property type="match status" value="1"/>
</dbReference>
<dbReference type="eggNOG" id="KOG1343">
    <property type="taxonomic scope" value="Eukaryota"/>
</dbReference>
<protein>
    <recommendedName>
        <fullName evidence="6">Histone deacetylase domain-containing protein</fullName>
    </recommendedName>
</protein>
<dbReference type="GO" id="GO:0016787">
    <property type="term" value="F:hydrolase activity"/>
    <property type="evidence" value="ECO:0007669"/>
    <property type="project" value="UniProtKB-KW"/>
</dbReference>
<dbReference type="KEGG" id="smo:SELMODRAFT_170187"/>
<dbReference type="FunCoup" id="D8RCC6">
    <property type="interactions" value="57"/>
</dbReference>
<keyword evidence="5" id="KW-0862">Zinc</keyword>
<dbReference type="InterPro" id="IPR023696">
    <property type="entry name" value="Ureohydrolase_dom_sf"/>
</dbReference>
<evidence type="ECO:0000256" key="1">
    <source>
        <dbReference type="ARBA" id="ARBA00001947"/>
    </source>
</evidence>
<dbReference type="STRING" id="88036.D8RCC6"/>
<evidence type="ECO:0000313" key="7">
    <source>
        <dbReference type="EMBL" id="EFJ29828.1"/>
    </source>
</evidence>
<proteinExistence type="inferred from homology"/>
<dbReference type="GO" id="GO:0046872">
    <property type="term" value="F:metal ion binding"/>
    <property type="evidence" value="ECO:0007669"/>
    <property type="project" value="UniProtKB-KW"/>
</dbReference>
<dbReference type="Gramene" id="EFJ29828">
    <property type="protein sequence ID" value="EFJ29828"/>
    <property type="gene ID" value="SELMODRAFT_170187"/>
</dbReference>
<dbReference type="InterPro" id="IPR023801">
    <property type="entry name" value="His_deacetylse_dom"/>
</dbReference>
<dbReference type="OMA" id="FFQHPFY"/>
<name>D8RCC6_SELML</name>
<gene>
    <name evidence="7" type="ORF">SELMODRAFT_170187</name>
</gene>
<evidence type="ECO:0000259" key="6">
    <source>
        <dbReference type="Pfam" id="PF00850"/>
    </source>
</evidence>
<dbReference type="InParanoid" id="D8RCC6"/>
<keyword evidence="8" id="KW-1185">Reference proteome</keyword>
<dbReference type="OrthoDB" id="424012at2759"/>
<keyword evidence="4" id="KW-0378">Hydrolase</keyword>
<evidence type="ECO:0000256" key="2">
    <source>
        <dbReference type="ARBA" id="ARBA00005947"/>
    </source>
</evidence>
<dbReference type="PANTHER" id="PTHR10625:SF17">
    <property type="entry name" value="HISTONE DEACETYLASE 8"/>
    <property type="match status" value="1"/>
</dbReference>
<comment type="cofactor">
    <cofactor evidence="1">
        <name>Zn(2+)</name>
        <dbReference type="ChEBI" id="CHEBI:29105"/>
    </cofactor>
</comment>
<dbReference type="InterPro" id="IPR000286">
    <property type="entry name" value="HDACs"/>
</dbReference>
<organism evidence="8">
    <name type="scientific">Selaginella moellendorffii</name>
    <name type="common">Spikemoss</name>
    <dbReference type="NCBI Taxonomy" id="88036"/>
    <lineage>
        <taxon>Eukaryota</taxon>
        <taxon>Viridiplantae</taxon>
        <taxon>Streptophyta</taxon>
        <taxon>Embryophyta</taxon>
        <taxon>Tracheophyta</taxon>
        <taxon>Lycopodiopsida</taxon>
        <taxon>Selaginellales</taxon>
        <taxon>Selaginellaceae</taxon>
        <taxon>Selaginella</taxon>
    </lineage>
</organism>
<dbReference type="GO" id="GO:0040029">
    <property type="term" value="P:epigenetic regulation of gene expression"/>
    <property type="evidence" value="ECO:0000318"/>
    <property type="project" value="GO_Central"/>
</dbReference>
<dbReference type="CDD" id="cd09996">
    <property type="entry name" value="HDAC_classII_1"/>
    <property type="match status" value="1"/>
</dbReference>
<evidence type="ECO:0000256" key="4">
    <source>
        <dbReference type="ARBA" id="ARBA00022801"/>
    </source>
</evidence>